<dbReference type="CDD" id="cd22345">
    <property type="entry name" value="PDDEXK_nuclease"/>
    <property type="match status" value="1"/>
</dbReference>
<reference evidence="3" key="1">
    <citation type="journal article" date="2019" name="Int. J. Syst. Evol. Microbiol.">
        <title>The Global Catalogue of Microorganisms (GCM) 10K type strain sequencing project: providing services to taxonomists for standard genome sequencing and annotation.</title>
        <authorList>
            <consortium name="The Broad Institute Genomics Platform"/>
            <consortium name="The Broad Institute Genome Sequencing Center for Infectious Disease"/>
            <person name="Wu L."/>
            <person name="Ma J."/>
        </authorList>
    </citation>
    <scope>NUCLEOTIDE SEQUENCE [LARGE SCALE GENOMIC DNA]</scope>
    <source>
        <strain evidence="3">JCM 32226</strain>
    </source>
</reference>
<dbReference type="EMBL" id="BAABFC010000029">
    <property type="protein sequence ID" value="GAA4504374.1"/>
    <property type="molecule type" value="Genomic_DNA"/>
</dbReference>
<proteinExistence type="predicted"/>
<feature type="domain" description="Type II restriction endonuclease EcoO109IR" evidence="1">
    <location>
        <begin position="7"/>
        <end position="199"/>
    </location>
</feature>
<accession>A0ABP8QL82</accession>
<evidence type="ECO:0000313" key="3">
    <source>
        <dbReference type="Proteomes" id="UP001501321"/>
    </source>
</evidence>
<protein>
    <submittedName>
        <fullName evidence="2">PmeII family type II restriction endonuclease</fullName>
    </submittedName>
</protein>
<dbReference type="SUPFAM" id="SSF52980">
    <property type="entry name" value="Restriction endonuclease-like"/>
    <property type="match status" value="1"/>
</dbReference>
<gene>
    <name evidence="2" type="ORF">GCM10023095_32260</name>
</gene>
<keyword evidence="2" id="KW-0540">Nuclease</keyword>
<dbReference type="InterPro" id="IPR032793">
    <property type="entry name" value="RE_EcoO109IR"/>
</dbReference>
<dbReference type="GO" id="GO:0004519">
    <property type="term" value="F:endonuclease activity"/>
    <property type="evidence" value="ECO:0007669"/>
    <property type="project" value="UniProtKB-KW"/>
</dbReference>
<evidence type="ECO:0000313" key="2">
    <source>
        <dbReference type="EMBL" id="GAA4504374.1"/>
    </source>
</evidence>
<keyword evidence="3" id="KW-1185">Reference proteome</keyword>
<organism evidence="2 3">
    <name type="scientific">Pseudaeromonas paramecii</name>
    <dbReference type="NCBI Taxonomy" id="2138166"/>
    <lineage>
        <taxon>Bacteria</taxon>
        <taxon>Pseudomonadati</taxon>
        <taxon>Pseudomonadota</taxon>
        <taxon>Gammaproteobacteria</taxon>
        <taxon>Aeromonadales</taxon>
        <taxon>Aeromonadaceae</taxon>
        <taxon>Pseudaeromonas</taxon>
    </lineage>
</organism>
<comment type="caution">
    <text evidence="2">The sequence shown here is derived from an EMBL/GenBank/DDBJ whole genome shotgun (WGS) entry which is preliminary data.</text>
</comment>
<sequence>MINDQKLKTRVGELLDVLYQKRFANLQKLTLTTLINKNPYLYRAIGVDDPAEFIDQLLAARVSSSDETIFGNDFLEPLVIWSARESDQHGDTGRLVSVGAGAGQDVAIETATAYLAISVKSGKNIFNSQSTKGQSTEFDALQARLKKLNKQFRPIIGYGYGRKRPNLESPVEKLAGQAFWQLLTGEPDYYLRIARTIGVFAISHGEAYKNAFSLKKSQLLREFMLNFVSESGEVMWDAVVTFNSSENRPRALKKK</sequence>
<dbReference type="Proteomes" id="UP001501321">
    <property type="component" value="Unassembled WGS sequence"/>
</dbReference>
<dbReference type="RefSeq" id="WP_345015002.1">
    <property type="nucleotide sequence ID" value="NZ_BAABFC010000029.1"/>
</dbReference>
<keyword evidence="2" id="KW-0255">Endonuclease</keyword>
<dbReference type="Pfam" id="PF14511">
    <property type="entry name" value="RE_EcoO109I"/>
    <property type="match status" value="1"/>
</dbReference>
<keyword evidence="2" id="KW-0378">Hydrolase</keyword>
<evidence type="ECO:0000259" key="1">
    <source>
        <dbReference type="Pfam" id="PF14511"/>
    </source>
</evidence>
<dbReference type="InterPro" id="IPR011335">
    <property type="entry name" value="Restrct_endonuc-II-like"/>
</dbReference>
<name>A0ABP8QL82_9GAMM</name>